<keyword evidence="3 5" id="KW-1133">Transmembrane helix</keyword>
<feature type="domain" description="G-protein coupled receptors family 1 profile" evidence="6">
    <location>
        <begin position="32"/>
        <end position="299"/>
    </location>
</feature>
<dbReference type="GO" id="GO:0016020">
    <property type="term" value="C:membrane"/>
    <property type="evidence" value="ECO:0007669"/>
    <property type="project" value="UniProtKB-SubCell"/>
</dbReference>
<evidence type="ECO:0000256" key="4">
    <source>
        <dbReference type="ARBA" id="ARBA00023136"/>
    </source>
</evidence>
<feature type="transmembrane region" description="Helical" evidence="5">
    <location>
        <begin position="131"/>
        <end position="151"/>
    </location>
</feature>
<evidence type="ECO:0000259" key="6">
    <source>
        <dbReference type="PROSITE" id="PS50262"/>
    </source>
</evidence>
<accession>A0A210QM31</accession>
<feature type="transmembrane region" description="Helical" evidence="5">
    <location>
        <begin position="283"/>
        <end position="302"/>
    </location>
</feature>
<dbReference type="PROSITE" id="PS50262">
    <property type="entry name" value="G_PROTEIN_RECEP_F1_2"/>
    <property type="match status" value="1"/>
</dbReference>
<dbReference type="EMBL" id="NEDP02002941">
    <property type="protein sequence ID" value="OWF49794.1"/>
    <property type="molecule type" value="Genomic_DNA"/>
</dbReference>
<dbReference type="InterPro" id="IPR017452">
    <property type="entry name" value="GPCR_Rhodpsn_7TM"/>
</dbReference>
<evidence type="ECO:0000256" key="3">
    <source>
        <dbReference type="ARBA" id="ARBA00022989"/>
    </source>
</evidence>
<keyword evidence="2 5" id="KW-0812">Transmembrane</keyword>
<feature type="transmembrane region" description="Helical" evidence="5">
    <location>
        <begin position="191"/>
        <end position="214"/>
    </location>
</feature>
<keyword evidence="8" id="KW-1185">Reference proteome</keyword>
<evidence type="ECO:0000313" key="8">
    <source>
        <dbReference type="Proteomes" id="UP000242188"/>
    </source>
</evidence>
<evidence type="ECO:0000256" key="1">
    <source>
        <dbReference type="ARBA" id="ARBA00004370"/>
    </source>
</evidence>
<gene>
    <name evidence="7" type="ORF">KP79_PYT05708</name>
</gene>
<proteinExistence type="predicted"/>
<name>A0A210QM31_MIZYE</name>
<comment type="subcellular location">
    <subcellularLocation>
        <location evidence="1">Membrane</location>
    </subcellularLocation>
</comment>
<dbReference type="InterPro" id="IPR052954">
    <property type="entry name" value="GPCR-Ligand_Int"/>
</dbReference>
<keyword evidence="4 5" id="KW-0472">Membrane</keyword>
<protein>
    <recommendedName>
        <fullName evidence="6">G-protein coupled receptors family 1 profile domain-containing protein</fullName>
    </recommendedName>
</protein>
<feature type="transmembrane region" description="Helical" evidence="5">
    <location>
        <begin position="20"/>
        <end position="39"/>
    </location>
</feature>
<dbReference type="Pfam" id="PF00001">
    <property type="entry name" value="7tm_1"/>
    <property type="match status" value="1"/>
</dbReference>
<dbReference type="SUPFAM" id="SSF81321">
    <property type="entry name" value="Family A G protein-coupled receptor-like"/>
    <property type="match status" value="1"/>
</dbReference>
<evidence type="ECO:0000256" key="5">
    <source>
        <dbReference type="SAM" id="Phobius"/>
    </source>
</evidence>
<dbReference type="Proteomes" id="UP000242188">
    <property type="component" value="Unassembled WGS sequence"/>
</dbReference>
<dbReference type="PRINTS" id="PR00237">
    <property type="entry name" value="GPCRRHODOPSN"/>
</dbReference>
<feature type="transmembrane region" description="Helical" evidence="5">
    <location>
        <begin position="243"/>
        <end position="263"/>
    </location>
</feature>
<evidence type="ECO:0000313" key="7">
    <source>
        <dbReference type="EMBL" id="OWF49794.1"/>
    </source>
</evidence>
<evidence type="ECO:0000256" key="2">
    <source>
        <dbReference type="ARBA" id="ARBA00022692"/>
    </source>
</evidence>
<comment type="caution">
    <text evidence="7">The sequence shown here is derived from an EMBL/GenBank/DDBJ whole genome shotgun (WGS) entry which is preliminary data.</text>
</comment>
<sequence length="337" mass="39102">MNQTTDADIKDLLEDICYKYIGPVLCVFGIIGNIINLIVLSRQQLVESPYIYLKALAVTDMSALLFSFPFMVVSREAITLSSKWYNAYVFLPVVNFFTASSIWITVVMTIDRFIFVKFPIWARWRCSRFSAQVRVWIILVATVLISVPRLFCYKVVPISVANANVTVTDLQGYRIKPTDFRRSDYYQAMNIALIILIHFLPLIILCVINIYLVIAVQQARIAREELNLRSNMESEWQKDQRRFTITLISIVLLAIVSILPAAICDLMVEMNFGLKYSKLMQIISNLLMWLNLSMNFIMYCAFNKKFVRVLKDVMGRSIYRFRYSLKSVRDQSEMTTI</sequence>
<dbReference type="PANTHER" id="PTHR46641">
    <property type="entry name" value="FMRFAMIDE RECEPTOR-RELATED"/>
    <property type="match status" value="1"/>
</dbReference>
<dbReference type="GO" id="GO:0004930">
    <property type="term" value="F:G protein-coupled receptor activity"/>
    <property type="evidence" value="ECO:0007669"/>
    <property type="project" value="InterPro"/>
</dbReference>
<dbReference type="PANTHER" id="PTHR46641:SF2">
    <property type="entry name" value="FMRFAMIDE RECEPTOR"/>
    <property type="match status" value="1"/>
</dbReference>
<dbReference type="CDD" id="cd14978">
    <property type="entry name" value="7tmA_FMRFamide_R-like"/>
    <property type="match status" value="1"/>
</dbReference>
<feature type="transmembrane region" description="Helical" evidence="5">
    <location>
        <begin position="51"/>
        <end position="73"/>
    </location>
</feature>
<dbReference type="Gene3D" id="1.20.1070.10">
    <property type="entry name" value="Rhodopsin 7-helix transmembrane proteins"/>
    <property type="match status" value="1"/>
</dbReference>
<feature type="transmembrane region" description="Helical" evidence="5">
    <location>
        <begin position="85"/>
        <end position="110"/>
    </location>
</feature>
<dbReference type="InterPro" id="IPR000276">
    <property type="entry name" value="GPCR_Rhodpsn"/>
</dbReference>
<reference evidence="7 8" key="1">
    <citation type="journal article" date="2017" name="Nat. Ecol. Evol.">
        <title>Scallop genome provides insights into evolution of bilaterian karyotype and development.</title>
        <authorList>
            <person name="Wang S."/>
            <person name="Zhang J."/>
            <person name="Jiao W."/>
            <person name="Li J."/>
            <person name="Xun X."/>
            <person name="Sun Y."/>
            <person name="Guo X."/>
            <person name="Huan P."/>
            <person name="Dong B."/>
            <person name="Zhang L."/>
            <person name="Hu X."/>
            <person name="Sun X."/>
            <person name="Wang J."/>
            <person name="Zhao C."/>
            <person name="Wang Y."/>
            <person name="Wang D."/>
            <person name="Huang X."/>
            <person name="Wang R."/>
            <person name="Lv J."/>
            <person name="Li Y."/>
            <person name="Zhang Z."/>
            <person name="Liu B."/>
            <person name="Lu W."/>
            <person name="Hui Y."/>
            <person name="Liang J."/>
            <person name="Zhou Z."/>
            <person name="Hou R."/>
            <person name="Li X."/>
            <person name="Liu Y."/>
            <person name="Li H."/>
            <person name="Ning X."/>
            <person name="Lin Y."/>
            <person name="Zhao L."/>
            <person name="Xing Q."/>
            <person name="Dou J."/>
            <person name="Li Y."/>
            <person name="Mao J."/>
            <person name="Guo H."/>
            <person name="Dou H."/>
            <person name="Li T."/>
            <person name="Mu C."/>
            <person name="Jiang W."/>
            <person name="Fu Q."/>
            <person name="Fu X."/>
            <person name="Miao Y."/>
            <person name="Liu J."/>
            <person name="Yu Q."/>
            <person name="Li R."/>
            <person name="Liao H."/>
            <person name="Li X."/>
            <person name="Kong Y."/>
            <person name="Jiang Z."/>
            <person name="Chourrout D."/>
            <person name="Li R."/>
            <person name="Bao Z."/>
        </authorList>
    </citation>
    <scope>NUCLEOTIDE SEQUENCE [LARGE SCALE GENOMIC DNA]</scope>
    <source>
        <strain evidence="7 8">PY_sf001</strain>
    </source>
</reference>
<organism evidence="7 8">
    <name type="scientific">Mizuhopecten yessoensis</name>
    <name type="common">Japanese scallop</name>
    <name type="synonym">Patinopecten yessoensis</name>
    <dbReference type="NCBI Taxonomy" id="6573"/>
    <lineage>
        <taxon>Eukaryota</taxon>
        <taxon>Metazoa</taxon>
        <taxon>Spiralia</taxon>
        <taxon>Lophotrochozoa</taxon>
        <taxon>Mollusca</taxon>
        <taxon>Bivalvia</taxon>
        <taxon>Autobranchia</taxon>
        <taxon>Pteriomorphia</taxon>
        <taxon>Pectinida</taxon>
        <taxon>Pectinoidea</taxon>
        <taxon>Pectinidae</taxon>
        <taxon>Mizuhopecten</taxon>
    </lineage>
</organism>
<dbReference type="AlphaFoldDB" id="A0A210QM31"/>
<dbReference type="OrthoDB" id="10011262at2759"/>